<feature type="non-terminal residue" evidence="1">
    <location>
        <position position="197"/>
    </location>
</feature>
<evidence type="ECO:0000313" key="2">
    <source>
        <dbReference type="Proteomes" id="UP000015241"/>
    </source>
</evidence>
<dbReference type="STRING" id="743788.S8EA60"/>
<reference evidence="1 2" key="1">
    <citation type="journal article" date="2012" name="Science">
        <title>The Paleozoic origin of enzymatic lignin decomposition reconstructed from 31 fungal genomes.</title>
        <authorList>
            <person name="Floudas D."/>
            <person name="Binder M."/>
            <person name="Riley R."/>
            <person name="Barry K."/>
            <person name="Blanchette R.A."/>
            <person name="Henrissat B."/>
            <person name="Martinez A.T."/>
            <person name="Otillar R."/>
            <person name="Spatafora J.W."/>
            <person name="Yadav J.S."/>
            <person name="Aerts A."/>
            <person name="Benoit I."/>
            <person name="Boyd A."/>
            <person name="Carlson A."/>
            <person name="Copeland A."/>
            <person name="Coutinho P.M."/>
            <person name="de Vries R.P."/>
            <person name="Ferreira P."/>
            <person name="Findley K."/>
            <person name="Foster B."/>
            <person name="Gaskell J."/>
            <person name="Glotzer D."/>
            <person name="Gorecki P."/>
            <person name="Heitman J."/>
            <person name="Hesse C."/>
            <person name="Hori C."/>
            <person name="Igarashi K."/>
            <person name="Jurgens J.A."/>
            <person name="Kallen N."/>
            <person name="Kersten P."/>
            <person name="Kohler A."/>
            <person name="Kuees U."/>
            <person name="Kumar T.K.A."/>
            <person name="Kuo A."/>
            <person name="LaButti K."/>
            <person name="Larrondo L.F."/>
            <person name="Lindquist E."/>
            <person name="Ling A."/>
            <person name="Lombard V."/>
            <person name="Lucas S."/>
            <person name="Lundell T."/>
            <person name="Martin R."/>
            <person name="McLaughlin D.J."/>
            <person name="Morgenstern I."/>
            <person name="Morin E."/>
            <person name="Murat C."/>
            <person name="Nagy L.G."/>
            <person name="Nolan M."/>
            <person name="Ohm R.A."/>
            <person name="Patyshakuliyeva A."/>
            <person name="Rokas A."/>
            <person name="Ruiz-Duenas F.J."/>
            <person name="Sabat G."/>
            <person name="Salamov A."/>
            <person name="Samejima M."/>
            <person name="Schmutz J."/>
            <person name="Slot J.C."/>
            <person name="St John F."/>
            <person name="Stenlid J."/>
            <person name="Sun H."/>
            <person name="Sun S."/>
            <person name="Syed K."/>
            <person name="Tsang A."/>
            <person name="Wiebenga A."/>
            <person name="Young D."/>
            <person name="Pisabarro A."/>
            <person name="Eastwood D.C."/>
            <person name="Martin F."/>
            <person name="Cullen D."/>
            <person name="Grigoriev I.V."/>
            <person name="Hibbett D.S."/>
        </authorList>
    </citation>
    <scope>NUCLEOTIDE SEQUENCE</scope>
    <source>
        <strain evidence="2">FP-58527</strain>
    </source>
</reference>
<gene>
    <name evidence="1" type="ORF">FOMPIDRAFT_1123232</name>
</gene>
<dbReference type="Proteomes" id="UP000015241">
    <property type="component" value="Unassembled WGS sequence"/>
</dbReference>
<accession>S8EA60</accession>
<proteinExistence type="predicted"/>
<evidence type="ECO:0000313" key="1">
    <source>
        <dbReference type="EMBL" id="EPT00179.1"/>
    </source>
</evidence>
<name>S8EA60_FOMSC</name>
<dbReference type="HOGENOM" id="CLU_1387178_0_0_1"/>
<evidence type="ECO:0008006" key="3">
    <source>
        <dbReference type="Google" id="ProtNLM"/>
    </source>
</evidence>
<dbReference type="OrthoDB" id="2799233at2759"/>
<dbReference type="AlphaFoldDB" id="S8EA60"/>
<dbReference type="EMBL" id="KE504151">
    <property type="protein sequence ID" value="EPT00179.1"/>
    <property type="molecule type" value="Genomic_DNA"/>
</dbReference>
<protein>
    <recommendedName>
        <fullName evidence="3">Fungal-type protein kinase domain-containing protein</fullName>
    </recommendedName>
</protein>
<organism evidence="1 2">
    <name type="scientific">Fomitopsis schrenkii</name>
    <name type="common">Brown rot fungus</name>
    <dbReference type="NCBI Taxonomy" id="2126942"/>
    <lineage>
        <taxon>Eukaryota</taxon>
        <taxon>Fungi</taxon>
        <taxon>Dikarya</taxon>
        <taxon>Basidiomycota</taxon>
        <taxon>Agaricomycotina</taxon>
        <taxon>Agaricomycetes</taxon>
        <taxon>Polyporales</taxon>
        <taxon>Fomitopsis</taxon>
    </lineage>
</organism>
<dbReference type="InParanoid" id="S8EA60"/>
<keyword evidence="2" id="KW-1185">Reference proteome</keyword>
<sequence>MCRDVFDKEHGYKGATLHLDGQGEDGSGVLEYDFDVNKKAHRSVYTEFGLIGRGTTVIPVKARPGAGAASGAQASESEELVAKIAWPHAARTGEDVFIRKVRSRLTKEGKEQILQHIVDLKAWMTKDMKEMDLPRHAMGLCPGEQDVRVCRILIMNAAHYWVYVTSKVLHCDISMNNIMWYRRGDEIIGVLCDWDLA</sequence>